<comment type="caution">
    <text evidence="2">The sequence shown here is derived from an EMBL/GenBank/DDBJ whole genome shotgun (WGS) entry which is preliminary data.</text>
</comment>
<sequence length="101" mass="11199">MSIQNMNLHLSVYLLLFMIASSQAQQNSKQPPNRNSQQIDRLLLGCLYLDTFRACGDRGERKPQWTRYPALDSPLQVPVPHSVVVAAAKLSSTVGKSSFPA</sequence>
<dbReference type="EMBL" id="CAICTM010000483">
    <property type="protein sequence ID" value="CAB9511429.1"/>
    <property type="molecule type" value="Genomic_DNA"/>
</dbReference>
<evidence type="ECO:0008006" key="4">
    <source>
        <dbReference type="Google" id="ProtNLM"/>
    </source>
</evidence>
<accession>A0A9N8E470</accession>
<evidence type="ECO:0000313" key="2">
    <source>
        <dbReference type="EMBL" id="CAB9511429.1"/>
    </source>
</evidence>
<keyword evidence="3" id="KW-1185">Reference proteome</keyword>
<keyword evidence="1" id="KW-0732">Signal</keyword>
<feature type="chain" id="PRO_5040303878" description="Secreted protein" evidence="1">
    <location>
        <begin position="25"/>
        <end position="101"/>
    </location>
</feature>
<protein>
    <recommendedName>
        <fullName evidence="4">Secreted protein</fullName>
    </recommendedName>
</protein>
<organism evidence="2 3">
    <name type="scientific">Seminavis robusta</name>
    <dbReference type="NCBI Taxonomy" id="568900"/>
    <lineage>
        <taxon>Eukaryota</taxon>
        <taxon>Sar</taxon>
        <taxon>Stramenopiles</taxon>
        <taxon>Ochrophyta</taxon>
        <taxon>Bacillariophyta</taxon>
        <taxon>Bacillariophyceae</taxon>
        <taxon>Bacillariophycidae</taxon>
        <taxon>Naviculales</taxon>
        <taxon>Naviculaceae</taxon>
        <taxon>Seminavis</taxon>
    </lineage>
</organism>
<name>A0A9N8E470_9STRA</name>
<dbReference type="Proteomes" id="UP001153069">
    <property type="component" value="Unassembled WGS sequence"/>
</dbReference>
<gene>
    <name evidence="2" type="ORF">SEMRO_484_G152281.1</name>
</gene>
<feature type="signal peptide" evidence="1">
    <location>
        <begin position="1"/>
        <end position="24"/>
    </location>
</feature>
<reference evidence="2" key="1">
    <citation type="submission" date="2020-06" db="EMBL/GenBank/DDBJ databases">
        <authorList>
            <consortium name="Plant Systems Biology data submission"/>
        </authorList>
    </citation>
    <scope>NUCLEOTIDE SEQUENCE</scope>
    <source>
        <strain evidence="2">D6</strain>
    </source>
</reference>
<evidence type="ECO:0000313" key="3">
    <source>
        <dbReference type="Proteomes" id="UP001153069"/>
    </source>
</evidence>
<dbReference type="AlphaFoldDB" id="A0A9N8E470"/>
<evidence type="ECO:0000256" key="1">
    <source>
        <dbReference type="SAM" id="SignalP"/>
    </source>
</evidence>
<proteinExistence type="predicted"/>